<name>A0A6J6F239_9ZZZZ</name>
<reference evidence="1" key="1">
    <citation type="submission" date="2020-05" db="EMBL/GenBank/DDBJ databases">
        <authorList>
            <person name="Chiriac C."/>
            <person name="Salcher M."/>
            <person name="Ghai R."/>
            <person name="Kavagutti S V."/>
        </authorList>
    </citation>
    <scope>NUCLEOTIDE SEQUENCE</scope>
</reference>
<dbReference type="AlphaFoldDB" id="A0A6J6F239"/>
<proteinExistence type="predicted"/>
<dbReference type="Pfam" id="PF20060">
    <property type="entry name" value="DUF6459"/>
    <property type="match status" value="1"/>
</dbReference>
<dbReference type="InterPro" id="IPR045596">
    <property type="entry name" value="DUF6459"/>
</dbReference>
<dbReference type="EMBL" id="CAEZTV010000100">
    <property type="protein sequence ID" value="CAB4582526.1"/>
    <property type="molecule type" value="Genomic_DNA"/>
</dbReference>
<gene>
    <name evidence="1" type="ORF">UFOPK1747_00673</name>
</gene>
<evidence type="ECO:0000313" key="1">
    <source>
        <dbReference type="EMBL" id="CAB4582526.1"/>
    </source>
</evidence>
<sequence length="178" mass="20188">MSITYPMNIQLHFSEGASINEIVNIEFAHPMLDLQTHELPPIPALTNKLYLVPTADCGLSDLIVDPIFGPQPSALIDLPNVENWSKAFVIGLIEIWAGKRPPMQIARSCHRNVHSKLINYGKCFSNDLPKIRKIYLTQPIEGVIESTVTLRIADRVRSLILRFEGVDRRWICTELFLL</sequence>
<accession>A0A6J6F239</accession>
<organism evidence="1">
    <name type="scientific">freshwater metagenome</name>
    <dbReference type="NCBI Taxonomy" id="449393"/>
    <lineage>
        <taxon>unclassified sequences</taxon>
        <taxon>metagenomes</taxon>
        <taxon>ecological metagenomes</taxon>
    </lineage>
</organism>
<protein>
    <submittedName>
        <fullName evidence="1">Unannotated protein</fullName>
    </submittedName>
</protein>